<evidence type="ECO:0000256" key="6">
    <source>
        <dbReference type="ARBA" id="ARBA00022729"/>
    </source>
</evidence>
<dbReference type="EMBL" id="JALJAT010000002">
    <property type="protein sequence ID" value="KAK4472658.1"/>
    <property type="molecule type" value="Genomic_DNA"/>
</dbReference>
<dbReference type="PANTHER" id="PTHR12738">
    <property type="entry name" value="NEUROENDOCRINE PROTEIN 7B2"/>
    <property type="match status" value="1"/>
</dbReference>
<protein>
    <recommendedName>
        <fullName evidence="3">Neuroendocrine protein 7B2</fullName>
    </recommendedName>
</protein>
<dbReference type="Proteomes" id="UP001292079">
    <property type="component" value="Unassembled WGS sequence"/>
</dbReference>
<organism evidence="10 11">
    <name type="scientific">Schistosoma mekongi</name>
    <name type="common">Parasitic worm</name>
    <dbReference type="NCBI Taxonomy" id="38744"/>
    <lineage>
        <taxon>Eukaryota</taxon>
        <taxon>Metazoa</taxon>
        <taxon>Spiralia</taxon>
        <taxon>Lophotrochozoa</taxon>
        <taxon>Platyhelminthes</taxon>
        <taxon>Trematoda</taxon>
        <taxon>Digenea</taxon>
        <taxon>Strigeidida</taxon>
        <taxon>Schistosomatoidea</taxon>
        <taxon>Schistosomatidae</taxon>
        <taxon>Schistosoma</taxon>
    </lineage>
</organism>
<comment type="caution">
    <text evidence="10">The sequence shown here is derived from an EMBL/GenBank/DDBJ whole genome shotgun (WGS) entry which is preliminary data.</text>
</comment>
<dbReference type="GO" id="GO:0030234">
    <property type="term" value="F:enzyme regulator activity"/>
    <property type="evidence" value="ECO:0007669"/>
    <property type="project" value="TreeGrafter"/>
</dbReference>
<evidence type="ECO:0000313" key="10">
    <source>
        <dbReference type="EMBL" id="KAK4472658.1"/>
    </source>
</evidence>
<dbReference type="PANTHER" id="PTHR12738:SF0">
    <property type="entry name" value="NEUROENDOCRINE PROTEIN 7B2"/>
    <property type="match status" value="1"/>
</dbReference>
<evidence type="ECO:0000256" key="4">
    <source>
        <dbReference type="ARBA" id="ARBA00022448"/>
    </source>
</evidence>
<dbReference type="GO" id="GO:0030141">
    <property type="term" value="C:secretory granule"/>
    <property type="evidence" value="ECO:0007669"/>
    <property type="project" value="InterPro"/>
</dbReference>
<keyword evidence="4" id="KW-0813">Transport</keyword>
<dbReference type="InterPro" id="IPR007945">
    <property type="entry name" value="Secretogranin_V"/>
</dbReference>
<accession>A0AAE2D5X0</accession>
<feature type="signal peptide" evidence="9">
    <location>
        <begin position="1"/>
        <end position="32"/>
    </location>
</feature>
<comment type="subcellular location">
    <subcellularLocation>
        <location evidence="1">Secreted</location>
    </subcellularLocation>
</comment>
<evidence type="ECO:0000256" key="9">
    <source>
        <dbReference type="SAM" id="SignalP"/>
    </source>
</evidence>
<feature type="chain" id="PRO_5042049325" description="Neuroendocrine protein 7B2" evidence="9">
    <location>
        <begin position="33"/>
        <end position="352"/>
    </location>
</feature>
<dbReference type="Pfam" id="PF05281">
    <property type="entry name" value="Secretogranin_V"/>
    <property type="match status" value="1"/>
</dbReference>
<dbReference type="GO" id="GO:0005576">
    <property type="term" value="C:extracellular region"/>
    <property type="evidence" value="ECO:0007669"/>
    <property type="project" value="UniProtKB-SubCell"/>
</dbReference>
<evidence type="ECO:0000256" key="8">
    <source>
        <dbReference type="ARBA" id="ARBA00023186"/>
    </source>
</evidence>
<evidence type="ECO:0000256" key="7">
    <source>
        <dbReference type="ARBA" id="ARBA00023157"/>
    </source>
</evidence>
<evidence type="ECO:0000256" key="1">
    <source>
        <dbReference type="ARBA" id="ARBA00004613"/>
    </source>
</evidence>
<keyword evidence="5" id="KW-0964">Secreted</keyword>
<reference evidence="10" key="2">
    <citation type="journal article" date="2023" name="Infect Dis Poverty">
        <title>Chromosome-scale genome of the human blood fluke Schistosoma mekongi and its implications for public health.</title>
        <authorList>
            <person name="Zhou M."/>
            <person name="Xu L."/>
            <person name="Xu D."/>
            <person name="Chen W."/>
            <person name="Khan J."/>
            <person name="Hu Y."/>
            <person name="Huang H."/>
            <person name="Wei H."/>
            <person name="Zhang Y."/>
            <person name="Chusongsang P."/>
            <person name="Tanasarnprasert K."/>
            <person name="Hu X."/>
            <person name="Limpanont Y."/>
            <person name="Lv Z."/>
        </authorList>
    </citation>
    <scope>NUCLEOTIDE SEQUENCE</scope>
    <source>
        <strain evidence="10">LV_2022a</strain>
    </source>
</reference>
<keyword evidence="8" id="KW-0143">Chaperone</keyword>
<evidence type="ECO:0000256" key="5">
    <source>
        <dbReference type="ARBA" id="ARBA00022525"/>
    </source>
</evidence>
<dbReference type="AlphaFoldDB" id="A0AAE2D5X0"/>
<reference evidence="10" key="1">
    <citation type="submission" date="2022-04" db="EMBL/GenBank/DDBJ databases">
        <authorList>
            <person name="Xu L."/>
            <person name="Lv Z."/>
        </authorList>
    </citation>
    <scope>NUCLEOTIDE SEQUENCE</scope>
    <source>
        <strain evidence="10">LV_2022a</strain>
    </source>
</reference>
<proteinExistence type="inferred from homology"/>
<gene>
    <name evidence="10" type="ORF">MN116_003890</name>
</gene>
<evidence type="ECO:0000256" key="2">
    <source>
        <dbReference type="ARBA" id="ARBA00006348"/>
    </source>
</evidence>
<comment type="similarity">
    <text evidence="2">Belongs to the 7B2 family.</text>
</comment>
<evidence type="ECO:0000313" key="11">
    <source>
        <dbReference type="Proteomes" id="UP001292079"/>
    </source>
</evidence>
<sequence>MCLISVFQMNITKPRILFLLILLINLYSQTFASNYDQYIDRLTNDGKLLYDDYVRQNPSLESALERLYTLQHPIFQEDYPGKYEITDKQWNAFLNEIDQAKLGRLQNNDVDKPNLSYSNLDRKSNYELYSNTNNNIDKVLNEPSLTERRNEIAYQNPLWGEHKVTGGSSETGQWIDYALLGAGAQDLFDNESSSVDNFNLSNEIESSHIESKVDNLPAYCDPPNPCPLNYKSDDLPSPCDQGIEDTIEFNRNWIIRKMQNGECSCDNEHMDSCPIESNENGDKNNFISAQKADRKPYWVNPYLRGESRKRLVAKKRVKRSHVYHYNPYLLGSVHKTAVKKIGPYKPSHEKYM</sequence>
<name>A0AAE2D5X0_SCHME</name>
<keyword evidence="7" id="KW-1015">Disulfide bond</keyword>
<keyword evidence="11" id="KW-1185">Reference proteome</keyword>
<dbReference type="GO" id="GO:0046883">
    <property type="term" value="P:regulation of hormone secretion"/>
    <property type="evidence" value="ECO:0007669"/>
    <property type="project" value="TreeGrafter"/>
</dbReference>
<keyword evidence="6 9" id="KW-0732">Signal</keyword>
<dbReference type="GO" id="GO:0007218">
    <property type="term" value="P:neuropeptide signaling pathway"/>
    <property type="evidence" value="ECO:0007669"/>
    <property type="project" value="InterPro"/>
</dbReference>
<evidence type="ECO:0000256" key="3">
    <source>
        <dbReference type="ARBA" id="ARBA00019589"/>
    </source>
</evidence>